<dbReference type="InterPro" id="IPR036397">
    <property type="entry name" value="RNaseH_sf"/>
</dbReference>
<dbReference type="InterPro" id="IPR012337">
    <property type="entry name" value="RNaseH-like_sf"/>
</dbReference>
<dbReference type="GO" id="GO:0046872">
    <property type="term" value="F:metal ion binding"/>
    <property type="evidence" value="ECO:0007669"/>
    <property type="project" value="UniProtKB-KW"/>
</dbReference>
<dbReference type="SUPFAM" id="SSF53098">
    <property type="entry name" value="Ribonuclease H-like"/>
    <property type="match status" value="1"/>
</dbReference>
<comment type="caution">
    <text evidence="4">The sequence shown here is derived from an EMBL/GenBank/DDBJ whole genome shotgun (WGS) entry which is preliminary data.</text>
</comment>
<dbReference type="InterPro" id="IPR013103">
    <property type="entry name" value="RVT_2"/>
</dbReference>
<dbReference type="GO" id="GO:0003676">
    <property type="term" value="F:nucleic acid binding"/>
    <property type="evidence" value="ECO:0007669"/>
    <property type="project" value="InterPro"/>
</dbReference>
<keyword evidence="1" id="KW-0479">Metal-binding</keyword>
<dbReference type="EMBL" id="CAMAPE010000060">
    <property type="protein sequence ID" value="CAH9113334.1"/>
    <property type="molecule type" value="Genomic_DNA"/>
</dbReference>
<dbReference type="PROSITE" id="PS50994">
    <property type="entry name" value="INTEGRASE"/>
    <property type="match status" value="1"/>
</dbReference>
<evidence type="ECO:0000313" key="5">
    <source>
        <dbReference type="Proteomes" id="UP001152484"/>
    </source>
</evidence>
<dbReference type="InterPro" id="IPR001584">
    <property type="entry name" value="Integrase_cat-core"/>
</dbReference>
<gene>
    <name evidence="4" type="ORF">CEURO_LOCUS19988</name>
</gene>
<dbReference type="Proteomes" id="UP001152484">
    <property type="component" value="Unassembled WGS sequence"/>
</dbReference>
<dbReference type="OrthoDB" id="1938465at2759"/>
<dbReference type="GO" id="GO:0016787">
    <property type="term" value="F:hydrolase activity"/>
    <property type="evidence" value="ECO:0007669"/>
    <property type="project" value="UniProtKB-KW"/>
</dbReference>
<protein>
    <recommendedName>
        <fullName evidence="3">Integrase catalytic domain-containing protein</fullName>
    </recommendedName>
</protein>
<proteinExistence type="predicted"/>
<dbReference type="InterPro" id="IPR043502">
    <property type="entry name" value="DNA/RNA_pol_sf"/>
</dbReference>
<dbReference type="Pfam" id="PF07727">
    <property type="entry name" value="RVT_2"/>
    <property type="match status" value="2"/>
</dbReference>
<organism evidence="4 5">
    <name type="scientific">Cuscuta europaea</name>
    <name type="common">European dodder</name>
    <dbReference type="NCBI Taxonomy" id="41803"/>
    <lineage>
        <taxon>Eukaryota</taxon>
        <taxon>Viridiplantae</taxon>
        <taxon>Streptophyta</taxon>
        <taxon>Embryophyta</taxon>
        <taxon>Tracheophyta</taxon>
        <taxon>Spermatophyta</taxon>
        <taxon>Magnoliopsida</taxon>
        <taxon>eudicotyledons</taxon>
        <taxon>Gunneridae</taxon>
        <taxon>Pentapetalae</taxon>
        <taxon>asterids</taxon>
        <taxon>lamiids</taxon>
        <taxon>Solanales</taxon>
        <taxon>Convolvulaceae</taxon>
        <taxon>Cuscuteae</taxon>
        <taxon>Cuscuta</taxon>
        <taxon>Cuscuta subgen. Cuscuta</taxon>
    </lineage>
</organism>
<dbReference type="SUPFAM" id="SSF56672">
    <property type="entry name" value="DNA/RNA polymerases"/>
    <property type="match status" value="1"/>
</dbReference>
<dbReference type="PANTHER" id="PTHR42648">
    <property type="entry name" value="TRANSPOSASE, PUTATIVE-RELATED"/>
    <property type="match status" value="1"/>
</dbReference>
<keyword evidence="2" id="KW-0378">Hydrolase</keyword>
<dbReference type="GO" id="GO:0015074">
    <property type="term" value="P:DNA integration"/>
    <property type="evidence" value="ECO:0007669"/>
    <property type="project" value="InterPro"/>
</dbReference>
<dbReference type="PANTHER" id="PTHR42648:SF31">
    <property type="entry name" value="RNA-DIRECTED DNA POLYMERASE"/>
    <property type="match status" value="1"/>
</dbReference>
<evidence type="ECO:0000313" key="4">
    <source>
        <dbReference type="EMBL" id="CAH9113334.1"/>
    </source>
</evidence>
<accession>A0A9P1EKS1</accession>
<evidence type="ECO:0000259" key="3">
    <source>
        <dbReference type="PROSITE" id="PS50994"/>
    </source>
</evidence>
<evidence type="ECO:0000256" key="1">
    <source>
        <dbReference type="ARBA" id="ARBA00022723"/>
    </source>
</evidence>
<reference evidence="4" key="1">
    <citation type="submission" date="2022-07" db="EMBL/GenBank/DDBJ databases">
        <authorList>
            <person name="Macas J."/>
            <person name="Novak P."/>
            <person name="Neumann P."/>
        </authorList>
    </citation>
    <scope>NUCLEOTIDE SEQUENCE</scope>
</reference>
<sequence length="447" mass="50110">MSHRVFLAAITSTNEPQSYREAVTDAGWREAMRAEIQALEKNSTWTLVTLPPEKRALGCRWVYKIKYKSDGSIEWLKARLVIFGNRQVAGLDYTETFAPGGGSDNGTEFNCLKDFFRASRIIFQTSCVATPQQNGRVERKHQHILNIARALRFQCHLPIIFWGECVLTAAHLINRTPSSVLAFKTPYEIMFGSPPSYQSLRTFGYLSYAYNIRSRGDKFASRSRFVAKMVTVRAFLAVAACKNWELYQMDVHNAFLHGDLQKEVYMTLPSGYTTQDSTLVCRLHKSLYGLKQAPRCSFATLVGALKGYGFIQSFADYSLFTRTRGTIQLNVLIYVDDLIISGNNSDAIALFKKYLNECFHMKDLGKLKFLLGIEVARSSSGLFLTQRKYALDIISEVGLLGAKPAAFPIEQNAALRVSCSGYGTHPLGSRQVSSPLEPSYLSGSYNT</sequence>
<evidence type="ECO:0000256" key="2">
    <source>
        <dbReference type="ARBA" id="ARBA00022801"/>
    </source>
</evidence>
<dbReference type="Gene3D" id="3.30.420.10">
    <property type="entry name" value="Ribonuclease H-like superfamily/Ribonuclease H"/>
    <property type="match status" value="1"/>
</dbReference>
<feature type="domain" description="Integrase catalytic" evidence="3">
    <location>
        <begin position="103"/>
        <end position="194"/>
    </location>
</feature>
<dbReference type="InterPro" id="IPR039537">
    <property type="entry name" value="Retrotran_Ty1/copia-like"/>
</dbReference>
<name>A0A9P1EKS1_CUSEU</name>
<dbReference type="AlphaFoldDB" id="A0A9P1EKS1"/>
<keyword evidence="5" id="KW-1185">Reference proteome</keyword>